<reference evidence="1 2" key="1">
    <citation type="submission" date="2020-08" db="EMBL/GenBank/DDBJ databases">
        <title>Genomic Encyclopedia of Type Strains, Phase IV (KMG-IV): sequencing the most valuable type-strain genomes for metagenomic binning, comparative biology and taxonomic classification.</title>
        <authorList>
            <person name="Goeker M."/>
        </authorList>
    </citation>
    <scope>NUCLEOTIDE SEQUENCE [LARGE SCALE GENOMIC DNA]</scope>
    <source>
        <strain evidence="1 2">DSM 103570</strain>
    </source>
</reference>
<protein>
    <submittedName>
        <fullName evidence="1">Uncharacterized protein</fullName>
    </submittedName>
</protein>
<proteinExistence type="predicted"/>
<keyword evidence="2" id="KW-1185">Reference proteome</keyword>
<sequence length="92" mass="10895">MIARLLAQLLEPAEDIRDEVTSFLATYQDPRDAWMEARGRRQAAEGVAQWSADIEWRHRSLYWRRVMGEIERQTGYRHQPQMPTLPLEQVSQ</sequence>
<evidence type="ECO:0000313" key="1">
    <source>
        <dbReference type="EMBL" id="MBB4004690.1"/>
    </source>
</evidence>
<evidence type="ECO:0000313" key="2">
    <source>
        <dbReference type="Proteomes" id="UP000588647"/>
    </source>
</evidence>
<dbReference type="RefSeq" id="WP_183210277.1">
    <property type="nucleotide sequence ID" value="NZ_JAAAMM010000005.1"/>
</dbReference>
<dbReference type="Proteomes" id="UP000588647">
    <property type="component" value="Unassembled WGS sequence"/>
</dbReference>
<organism evidence="1 2">
    <name type="scientific">Aurantimonas endophytica</name>
    <dbReference type="NCBI Taxonomy" id="1522175"/>
    <lineage>
        <taxon>Bacteria</taxon>
        <taxon>Pseudomonadati</taxon>
        <taxon>Pseudomonadota</taxon>
        <taxon>Alphaproteobacteria</taxon>
        <taxon>Hyphomicrobiales</taxon>
        <taxon>Aurantimonadaceae</taxon>
        <taxon>Aurantimonas</taxon>
    </lineage>
</organism>
<dbReference type="AlphaFoldDB" id="A0A7W6HGA6"/>
<name>A0A7W6HGA6_9HYPH</name>
<accession>A0A7W6HGA6</accession>
<dbReference type="EMBL" id="JACIEM010000005">
    <property type="protein sequence ID" value="MBB4004690.1"/>
    <property type="molecule type" value="Genomic_DNA"/>
</dbReference>
<comment type="caution">
    <text evidence="1">The sequence shown here is derived from an EMBL/GenBank/DDBJ whole genome shotgun (WGS) entry which is preliminary data.</text>
</comment>
<gene>
    <name evidence="1" type="ORF">GGR03_003785</name>
</gene>